<dbReference type="InterPro" id="IPR012944">
    <property type="entry name" value="SusD_RagB_dom"/>
</dbReference>
<accession>A0A1G9VCZ3</accession>
<keyword evidence="5" id="KW-0998">Cell outer membrane</keyword>
<feature type="domain" description="RagB/SusD" evidence="6">
    <location>
        <begin position="299"/>
        <end position="487"/>
    </location>
</feature>
<dbReference type="InterPro" id="IPR011990">
    <property type="entry name" value="TPR-like_helical_dom_sf"/>
</dbReference>
<dbReference type="Pfam" id="PF14322">
    <property type="entry name" value="SusD-like_3"/>
    <property type="match status" value="1"/>
</dbReference>
<dbReference type="STRING" id="192904.SAMN04488514_11327"/>
<evidence type="ECO:0000256" key="2">
    <source>
        <dbReference type="ARBA" id="ARBA00006275"/>
    </source>
</evidence>
<dbReference type="Gene3D" id="1.25.40.390">
    <property type="match status" value="1"/>
</dbReference>
<proteinExistence type="inferred from homology"/>
<dbReference type="InterPro" id="IPR033985">
    <property type="entry name" value="SusD-like_N"/>
</dbReference>
<feature type="domain" description="SusD-like N-terminal" evidence="7">
    <location>
        <begin position="44"/>
        <end position="216"/>
    </location>
</feature>
<name>A0A1G9VCZ3_9FLAO</name>
<dbReference type="OrthoDB" id="5694214at2"/>
<dbReference type="GO" id="GO:0009279">
    <property type="term" value="C:cell outer membrane"/>
    <property type="evidence" value="ECO:0007669"/>
    <property type="project" value="UniProtKB-SubCell"/>
</dbReference>
<evidence type="ECO:0000256" key="5">
    <source>
        <dbReference type="ARBA" id="ARBA00023237"/>
    </source>
</evidence>
<keyword evidence="9" id="KW-1185">Reference proteome</keyword>
<reference evidence="8 9" key="1">
    <citation type="submission" date="2016-10" db="EMBL/GenBank/DDBJ databases">
        <authorList>
            <person name="de Groot N.N."/>
        </authorList>
    </citation>
    <scope>NUCLEOTIDE SEQUENCE [LARGE SCALE GENOMIC DNA]</scope>
    <source>
        <strain evidence="8 9">DSM 19886</strain>
    </source>
</reference>
<evidence type="ECO:0000256" key="3">
    <source>
        <dbReference type="ARBA" id="ARBA00022729"/>
    </source>
</evidence>
<dbReference type="SUPFAM" id="SSF48452">
    <property type="entry name" value="TPR-like"/>
    <property type="match status" value="1"/>
</dbReference>
<keyword evidence="4" id="KW-0472">Membrane</keyword>
<evidence type="ECO:0000313" key="9">
    <source>
        <dbReference type="Proteomes" id="UP000199440"/>
    </source>
</evidence>
<evidence type="ECO:0000256" key="4">
    <source>
        <dbReference type="ARBA" id="ARBA00023136"/>
    </source>
</evidence>
<dbReference type="AlphaFoldDB" id="A0A1G9VCZ3"/>
<dbReference type="EMBL" id="FNGV01000013">
    <property type="protein sequence ID" value="SDM69735.1"/>
    <property type="molecule type" value="Genomic_DNA"/>
</dbReference>
<evidence type="ECO:0000256" key="1">
    <source>
        <dbReference type="ARBA" id="ARBA00004442"/>
    </source>
</evidence>
<dbReference type="RefSeq" id="WP_089893609.1">
    <property type="nucleotide sequence ID" value="NZ_FNGV01000013.1"/>
</dbReference>
<protein>
    <submittedName>
        <fullName evidence="8">Starch-binding associating with outer membrane</fullName>
    </submittedName>
</protein>
<dbReference type="Pfam" id="PF07980">
    <property type="entry name" value="SusD_RagB"/>
    <property type="match status" value="1"/>
</dbReference>
<dbReference type="Proteomes" id="UP000199440">
    <property type="component" value="Unassembled WGS sequence"/>
</dbReference>
<evidence type="ECO:0000259" key="7">
    <source>
        <dbReference type="Pfam" id="PF14322"/>
    </source>
</evidence>
<evidence type="ECO:0000259" key="6">
    <source>
        <dbReference type="Pfam" id="PF07980"/>
    </source>
</evidence>
<keyword evidence="3" id="KW-0732">Signal</keyword>
<sequence length="489" mass="55419">MRNYIIILFAIIICTSCDDILEQDLVGKRTDQDYWSTEADMVDALAGAYGQWATRALGMHDLFFDNQGDDHWRAGDHAEDEEIETFNTNPSNYKLRDTYKYKYEVISSANGILINGPKVKDLGAIGDASYNSIMGQAYFLRAYAYYRLYLIHGQVPIITEENVLINEYNIPKCESPEILSDFILSDLEKAVDLLPMKNVAGSVGKGAAWAVMTSIYMHRATEYNNTEFLNKAITAGQNVVDNYPLADDYLSLFREGNQYLEENLFIMMNDMEWINQSIMSKHRGPRPWGMYGFQEPLDDLVDEFEEGDVRKSVTIISDGEFAFQGSLGLVEHTSDLTNTGHSYFKYMDWTESGNFNHGLNIPFLRAADTYLLVAEAQIRLNGAGAGDALINAVRLRTGLGPVSGADINDLIHETRVELAGENFRYQNLIRWDKAGIYDLEEFLARPEKMIPSDVGRKVWNGPKNYYQPLYQTDIDNSDGVLVQNPDWVN</sequence>
<evidence type="ECO:0000313" key="8">
    <source>
        <dbReference type="EMBL" id="SDM69735.1"/>
    </source>
</evidence>
<comment type="subcellular location">
    <subcellularLocation>
        <location evidence="1">Cell outer membrane</location>
    </subcellularLocation>
</comment>
<comment type="similarity">
    <text evidence="2">Belongs to the SusD family.</text>
</comment>
<gene>
    <name evidence="8" type="ORF">SAMN04488514_11327</name>
</gene>
<organism evidence="8 9">
    <name type="scientific">Kriegella aquimaris</name>
    <dbReference type="NCBI Taxonomy" id="192904"/>
    <lineage>
        <taxon>Bacteria</taxon>
        <taxon>Pseudomonadati</taxon>
        <taxon>Bacteroidota</taxon>
        <taxon>Flavobacteriia</taxon>
        <taxon>Flavobacteriales</taxon>
        <taxon>Flavobacteriaceae</taxon>
        <taxon>Kriegella</taxon>
    </lineage>
</organism>